<dbReference type="InterPro" id="IPR000120">
    <property type="entry name" value="Amidase"/>
</dbReference>
<evidence type="ECO:0000313" key="4">
    <source>
        <dbReference type="EMBL" id="KAJ4164877.1"/>
    </source>
</evidence>
<reference evidence="4" key="1">
    <citation type="journal article" date="2023" name="Access Microbiol">
        <title>De-novo genome assembly for Akanthomyces muscarius, a biocontrol agent of insect agricultural pests.</title>
        <authorList>
            <person name="Erdos Z."/>
            <person name="Studholme D.J."/>
            <person name="Raymond B."/>
            <person name="Sharma M."/>
        </authorList>
    </citation>
    <scope>NUCLEOTIDE SEQUENCE</scope>
    <source>
        <strain evidence="4">Ve6</strain>
    </source>
</reference>
<dbReference type="SUPFAM" id="SSF75304">
    <property type="entry name" value="Amidase signature (AS) enzymes"/>
    <property type="match status" value="1"/>
</dbReference>
<dbReference type="Gene3D" id="3.90.1300.10">
    <property type="entry name" value="Amidase signature (AS) domain"/>
    <property type="match status" value="1"/>
</dbReference>
<feature type="domain" description="Amidase" evidence="3">
    <location>
        <begin position="165"/>
        <end position="583"/>
    </location>
</feature>
<dbReference type="GO" id="GO:0003824">
    <property type="term" value="F:catalytic activity"/>
    <property type="evidence" value="ECO:0007669"/>
    <property type="project" value="InterPro"/>
</dbReference>
<dbReference type="EMBL" id="JAJHUN010000001">
    <property type="protein sequence ID" value="KAJ4164877.1"/>
    <property type="molecule type" value="Genomic_DNA"/>
</dbReference>
<accession>A0A9W8QR27</accession>
<sequence>MVFLASIDTPSPKASKSKMPSSASFPPPKDFLSYPDVEEIVSPKYEPRKDANPVLSGLPLVIASSLITHSSFLAKIFYNNAGLQKIKDLPFLDNVPYTFHPLVVPLGHNGPMVELSEAQLNPKNRGETHHYTASDYHAMYKSGHVTPLQVAETLLSLTSKYAKESSVYQDAWADSHGADQLALDAAKASTQRWAAGKPLGILDGVPIGVKDDLSVQGYIDHDGMAYQKGVPFFKPAEATVWPVQALQAAGAVVIGKNRMHELGSDTNGLNPHQGTPTNHLNDQYYPGGSSSGAGSSLGAGVIPIAVGTDAGGSVRFPAVYNGVYGLKPSHHRTSEMNSTMCVTGPMAANVADLTIAYRIMSQPDPKASIQSKFAVSQPPAAGSTKYIGVDRAWWGASDPRVVDACDKALDHFISRGYELVDITIPYIDEAQTAHGGVTIAEMTEAARRRGGDNTSWTGLIGPVNKLVLALGLETNAADLLKFNSMRTLIMRHMAWLFQKYPGLLILTPTAPFLGWEKKAAHAKYGVSDGDKTFLSMIYVFLANIAGLPALTAPISYADPDQGEGKVCIGMMATGEWGAEEALLAWAADAETYLHEVYPEGRRRPKTWVDVLDLAAKQSTA</sequence>
<comment type="similarity">
    <text evidence="1">Belongs to the amidase family.</text>
</comment>
<name>A0A9W8QR27_AKAMU</name>
<evidence type="ECO:0000313" key="5">
    <source>
        <dbReference type="Proteomes" id="UP001144673"/>
    </source>
</evidence>
<evidence type="ECO:0000256" key="2">
    <source>
        <dbReference type="SAM" id="MobiDB-lite"/>
    </source>
</evidence>
<keyword evidence="5" id="KW-1185">Reference proteome</keyword>
<protein>
    <recommendedName>
        <fullName evidence="3">Amidase domain-containing protein</fullName>
    </recommendedName>
</protein>
<dbReference type="PANTHER" id="PTHR11895:SF67">
    <property type="entry name" value="AMIDASE DOMAIN-CONTAINING PROTEIN"/>
    <property type="match status" value="1"/>
</dbReference>
<gene>
    <name evidence="4" type="ORF">LMH87_006531</name>
</gene>
<dbReference type="InterPro" id="IPR036928">
    <property type="entry name" value="AS_sf"/>
</dbReference>
<dbReference type="KEGG" id="amus:LMH87_006531"/>
<feature type="region of interest" description="Disordered" evidence="2">
    <location>
        <begin position="263"/>
        <end position="288"/>
    </location>
</feature>
<organism evidence="4 5">
    <name type="scientific">Akanthomyces muscarius</name>
    <name type="common">Entomopathogenic fungus</name>
    <name type="synonym">Lecanicillium muscarium</name>
    <dbReference type="NCBI Taxonomy" id="2231603"/>
    <lineage>
        <taxon>Eukaryota</taxon>
        <taxon>Fungi</taxon>
        <taxon>Dikarya</taxon>
        <taxon>Ascomycota</taxon>
        <taxon>Pezizomycotina</taxon>
        <taxon>Sordariomycetes</taxon>
        <taxon>Hypocreomycetidae</taxon>
        <taxon>Hypocreales</taxon>
        <taxon>Cordycipitaceae</taxon>
        <taxon>Akanthomyces</taxon>
    </lineage>
</organism>
<dbReference type="PROSITE" id="PS00571">
    <property type="entry name" value="AMIDASES"/>
    <property type="match status" value="1"/>
</dbReference>
<dbReference type="Pfam" id="PF01425">
    <property type="entry name" value="Amidase"/>
    <property type="match status" value="1"/>
</dbReference>
<feature type="region of interest" description="Disordered" evidence="2">
    <location>
        <begin position="1"/>
        <end position="30"/>
    </location>
</feature>
<feature type="compositionally biased region" description="Low complexity" evidence="2">
    <location>
        <begin position="10"/>
        <end position="24"/>
    </location>
</feature>
<comment type="caution">
    <text evidence="4">The sequence shown here is derived from an EMBL/GenBank/DDBJ whole genome shotgun (WGS) entry which is preliminary data.</text>
</comment>
<dbReference type="Proteomes" id="UP001144673">
    <property type="component" value="Chromosome 1"/>
</dbReference>
<evidence type="ECO:0000256" key="1">
    <source>
        <dbReference type="ARBA" id="ARBA00009199"/>
    </source>
</evidence>
<dbReference type="InterPro" id="IPR023631">
    <property type="entry name" value="Amidase_dom"/>
</dbReference>
<dbReference type="AlphaFoldDB" id="A0A9W8QR27"/>
<feature type="compositionally biased region" description="Polar residues" evidence="2">
    <location>
        <begin position="264"/>
        <end position="281"/>
    </location>
</feature>
<dbReference type="PANTHER" id="PTHR11895">
    <property type="entry name" value="TRANSAMIDASE"/>
    <property type="match status" value="1"/>
</dbReference>
<dbReference type="InterPro" id="IPR020556">
    <property type="entry name" value="Amidase_CS"/>
</dbReference>
<dbReference type="GeneID" id="80893690"/>
<evidence type="ECO:0000259" key="3">
    <source>
        <dbReference type="Pfam" id="PF01425"/>
    </source>
</evidence>
<dbReference type="RefSeq" id="XP_056059792.1">
    <property type="nucleotide sequence ID" value="XM_056204434.1"/>
</dbReference>
<proteinExistence type="inferred from homology"/>